<feature type="signal peptide" evidence="1">
    <location>
        <begin position="1"/>
        <end position="21"/>
    </location>
</feature>
<protein>
    <submittedName>
        <fullName evidence="3">Lipocalin-like domain-containing protein</fullName>
    </submittedName>
</protein>
<dbReference type="Pfam" id="PF13648">
    <property type="entry name" value="Lipocalin_4"/>
    <property type="match status" value="1"/>
</dbReference>
<dbReference type="InterPro" id="IPR024311">
    <property type="entry name" value="Lipocalin-like"/>
</dbReference>
<accession>A0A1W1ZRR9</accession>
<dbReference type="Proteomes" id="UP000192393">
    <property type="component" value="Unassembled WGS sequence"/>
</dbReference>
<dbReference type="RefSeq" id="WP_159447457.1">
    <property type="nucleotide sequence ID" value="NZ_FWXS01000003.1"/>
</dbReference>
<dbReference type="STRING" id="1434700.SAMN06296427_103192"/>
<evidence type="ECO:0000313" key="3">
    <source>
        <dbReference type="EMBL" id="SMC51220.1"/>
    </source>
</evidence>
<sequence>MKKLMFVVPVLLMGLFSMSCSNDDEGGNNNNVDVIVGAWKISSIIVDDTDIYPILVFQGVCEIETVSHFYNDYSVVNKTFQENAEGDCEAGPDDNGTWSREGNVYTITINQTPTSAELNFSDNNNKFTTEQQFEGQTARVTFSRQ</sequence>
<name>A0A1W1ZRR9_9FLAO</name>
<feature type="chain" id="PRO_5012913011" evidence="1">
    <location>
        <begin position="22"/>
        <end position="145"/>
    </location>
</feature>
<dbReference type="AlphaFoldDB" id="A0A1W1ZRR9"/>
<reference evidence="3 4" key="1">
    <citation type="submission" date="2017-04" db="EMBL/GenBank/DDBJ databases">
        <authorList>
            <person name="Afonso C.L."/>
            <person name="Miller P.J."/>
            <person name="Scott M.A."/>
            <person name="Spackman E."/>
            <person name="Goraichik I."/>
            <person name="Dimitrov K.M."/>
            <person name="Suarez D.L."/>
            <person name="Swayne D.E."/>
        </authorList>
    </citation>
    <scope>NUCLEOTIDE SEQUENCE [LARGE SCALE GENOMIC DNA]</scope>
    <source>
        <strain evidence="3 4">CGMCC 1.12708</strain>
    </source>
</reference>
<proteinExistence type="predicted"/>
<dbReference type="PROSITE" id="PS51257">
    <property type="entry name" value="PROKAR_LIPOPROTEIN"/>
    <property type="match status" value="1"/>
</dbReference>
<evidence type="ECO:0000259" key="2">
    <source>
        <dbReference type="Pfam" id="PF13648"/>
    </source>
</evidence>
<keyword evidence="4" id="KW-1185">Reference proteome</keyword>
<keyword evidence="1" id="KW-0732">Signal</keyword>
<organism evidence="3 4">
    <name type="scientific">Moheibacter sediminis</name>
    <dbReference type="NCBI Taxonomy" id="1434700"/>
    <lineage>
        <taxon>Bacteria</taxon>
        <taxon>Pseudomonadati</taxon>
        <taxon>Bacteroidota</taxon>
        <taxon>Flavobacteriia</taxon>
        <taxon>Flavobacteriales</taxon>
        <taxon>Weeksellaceae</taxon>
        <taxon>Moheibacter</taxon>
    </lineage>
</organism>
<evidence type="ECO:0000313" key="4">
    <source>
        <dbReference type="Proteomes" id="UP000192393"/>
    </source>
</evidence>
<feature type="domain" description="Lipocalin-like" evidence="2">
    <location>
        <begin position="35"/>
        <end position="113"/>
    </location>
</feature>
<dbReference type="EMBL" id="FWXS01000003">
    <property type="protein sequence ID" value="SMC51220.1"/>
    <property type="molecule type" value="Genomic_DNA"/>
</dbReference>
<evidence type="ECO:0000256" key="1">
    <source>
        <dbReference type="SAM" id="SignalP"/>
    </source>
</evidence>
<gene>
    <name evidence="3" type="ORF">SAMN06296427_103192</name>
</gene>